<name>A0ABU9E7P8_9BACT</name>
<evidence type="ECO:0000313" key="1">
    <source>
        <dbReference type="EMBL" id="MEK9499640.1"/>
    </source>
</evidence>
<comment type="caution">
    <text evidence="1">The sequence shown here is derived from an EMBL/GenBank/DDBJ whole genome shotgun (WGS) entry which is preliminary data.</text>
</comment>
<reference evidence="1 2" key="1">
    <citation type="submission" date="2024-02" db="EMBL/GenBank/DDBJ databases">
        <title>A novel Gemmatimonadota bacterium.</title>
        <authorList>
            <person name="Du Z.-J."/>
            <person name="Ye Y.-Q."/>
        </authorList>
    </citation>
    <scope>NUCLEOTIDE SEQUENCE [LARGE SCALE GENOMIC DNA]</scope>
    <source>
        <strain evidence="1 2">DH-20</strain>
    </source>
</reference>
<keyword evidence="2" id="KW-1185">Reference proteome</keyword>
<evidence type="ECO:0000313" key="2">
    <source>
        <dbReference type="Proteomes" id="UP001484239"/>
    </source>
</evidence>
<accession>A0ABU9E7P8</accession>
<dbReference type="Gene3D" id="1.10.10.10">
    <property type="entry name" value="Winged helix-like DNA-binding domain superfamily/Winged helix DNA-binding domain"/>
    <property type="match status" value="1"/>
</dbReference>
<dbReference type="RefSeq" id="WP_405278421.1">
    <property type="nucleotide sequence ID" value="NZ_CP144380.1"/>
</dbReference>
<gene>
    <name evidence="1" type="ORF">WI372_01420</name>
</gene>
<protein>
    <submittedName>
        <fullName evidence="1">PadR family transcriptional regulator</fullName>
    </submittedName>
</protein>
<dbReference type="InterPro" id="IPR036388">
    <property type="entry name" value="WH-like_DNA-bd_sf"/>
</dbReference>
<proteinExistence type="predicted"/>
<sequence>MGRDVLGEFELMVLLAAMRLGEDEAHALAIVDDIRARAGRSVRRSAVYVTLRRLEEKGLIHSWLGEPRAERGGKARRHVRVEPPGVAAVHESRSAFERMWDGLATDPEQA</sequence>
<dbReference type="SUPFAM" id="SSF46785">
    <property type="entry name" value="Winged helix' DNA-binding domain"/>
    <property type="match status" value="1"/>
</dbReference>
<dbReference type="EMBL" id="JBBHLI010000001">
    <property type="protein sequence ID" value="MEK9499640.1"/>
    <property type="molecule type" value="Genomic_DNA"/>
</dbReference>
<organism evidence="1 2">
    <name type="scientific">Gaopeijia maritima</name>
    <dbReference type="NCBI Taxonomy" id="3119007"/>
    <lineage>
        <taxon>Bacteria</taxon>
        <taxon>Pseudomonadati</taxon>
        <taxon>Gemmatimonadota</taxon>
        <taxon>Longimicrobiia</taxon>
        <taxon>Gaopeijiales</taxon>
        <taxon>Gaopeijiaceae</taxon>
        <taxon>Gaopeijia</taxon>
    </lineage>
</organism>
<dbReference type="InterPro" id="IPR036390">
    <property type="entry name" value="WH_DNA-bd_sf"/>
</dbReference>
<dbReference type="Proteomes" id="UP001484239">
    <property type="component" value="Unassembled WGS sequence"/>
</dbReference>